<dbReference type="RefSeq" id="WP_171595853.1">
    <property type="nucleotide sequence ID" value="NZ_RZNH01000019.1"/>
</dbReference>
<dbReference type="EMBL" id="RZNH01000019">
    <property type="protein sequence ID" value="NOU60581.1"/>
    <property type="molecule type" value="Genomic_DNA"/>
</dbReference>
<evidence type="ECO:0000313" key="1">
    <source>
        <dbReference type="EMBL" id="NOU60581.1"/>
    </source>
</evidence>
<sequence length="563" mass="65923">MSLSIDYDTSLLSFRYHLSLYADNLSEFYLKHKNIINNMMEEDAQQCIQELHMWCETVQELLIVAELAESSELRDIQKSLIEEAWKKSNDFYDSHECLLVILDSGFYSEAEEQDFYTKSYALAEFTWEFMKMSMVQENGFCINIRAEKAFEDARVVANTFYDFIDVAEGYLLHNSNEIKALESYEKAFELVEEEEDYEDLYTSISGRQWSCNGAMLLLEKIFDQAQSVELKDKIFKRYAEHLWDKKKAANKWSDWCFEVLLNKNWKDLTFFTKRTYRKYASPLRKLLRKHEIQNPIITANVIAYAEFLKFLHNSKEQATELINEAIQKELDDEEECLPHALIDLGDCALRLLKDKELSILAINAALDRVDGVEEYLKLLKVVNNTLQDKDLMNRCASRCIEKMIPNEFEYYQLANFLAIHKCNSELIRKSLNKAIKAAKSFNEFEIIASVVKTHDLNDFKDKVCNMLFCYASIGHEYINLAHTMHYLDRVDDRNTCVERASEVSKCTSEFSSIIRFMYFSLSNIEKAKIIFHKAFDLASTTNDFKLVVQDAKLLWGTEWKNAF</sequence>
<evidence type="ECO:0008006" key="3">
    <source>
        <dbReference type="Google" id="ProtNLM"/>
    </source>
</evidence>
<keyword evidence="2" id="KW-1185">Reference proteome</keyword>
<evidence type="ECO:0000313" key="2">
    <source>
        <dbReference type="Proteomes" id="UP000732105"/>
    </source>
</evidence>
<protein>
    <recommendedName>
        <fullName evidence="3">Tetratricopeptide repeat protein</fullName>
    </recommendedName>
</protein>
<comment type="caution">
    <text evidence="1">The sequence shown here is derived from an EMBL/GenBank/DDBJ whole genome shotgun (WGS) entry which is preliminary data.</text>
</comment>
<dbReference type="Proteomes" id="UP000732105">
    <property type="component" value="Unassembled WGS sequence"/>
</dbReference>
<name>A0ABX1WWT5_9BACT</name>
<organism evidence="1 2">
    <name type="scientific">Marinifilum caeruleilacunae</name>
    <dbReference type="NCBI Taxonomy" id="2499076"/>
    <lineage>
        <taxon>Bacteria</taxon>
        <taxon>Pseudomonadati</taxon>
        <taxon>Bacteroidota</taxon>
        <taxon>Bacteroidia</taxon>
        <taxon>Marinilabiliales</taxon>
        <taxon>Marinifilaceae</taxon>
    </lineage>
</organism>
<gene>
    <name evidence="1" type="ORF">ELS83_12190</name>
</gene>
<accession>A0ABX1WWT5</accession>
<reference evidence="1 2" key="1">
    <citation type="submission" date="2018-12" db="EMBL/GenBank/DDBJ databases">
        <title>Marinifilum JC070 sp. nov., a marine bacterium isolated from Yongle Blue Hole in the South China Sea.</title>
        <authorList>
            <person name="Fu T."/>
        </authorList>
    </citation>
    <scope>NUCLEOTIDE SEQUENCE [LARGE SCALE GENOMIC DNA]</scope>
    <source>
        <strain evidence="1 2">JC070</strain>
    </source>
</reference>
<proteinExistence type="predicted"/>